<keyword evidence="2" id="KW-1185">Reference proteome</keyword>
<name>A0AA39GVQ1_9BILA</name>
<gene>
    <name evidence="1" type="ORF">QR680_000704</name>
</gene>
<protein>
    <submittedName>
        <fullName evidence="1">Uncharacterized protein</fullName>
    </submittedName>
</protein>
<reference evidence="1" key="1">
    <citation type="submission" date="2023-06" db="EMBL/GenBank/DDBJ databases">
        <title>Genomic analysis of the entomopathogenic nematode Steinernema hermaphroditum.</title>
        <authorList>
            <person name="Schwarz E.M."/>
            <person name="Heppert J.K."/>
            <person name="Baniya A."/>
            <person name="Schwartz H.T."/>
            <person name="Tan C.-H."/>
            <person name="Antoshechkin I."/>
            <person name="Sternberg P.W."/>
            <person name="Goodrich-Blair H."/>
            <person name="Dillman A.R."/>
        </authorList>
    </citation>
    <scope>NUCLEOTIDE SEQUENCE</scope>
    <source>
        <strain evidence="1">PS9179</strain>
        <tissue evidence="1">Whole animal</tissue>
    </source>
</reference>
<proteinExistence type="predicted"/>
<organism evidence="1 2">
    <name type="scientific">Steinernema hermaphroditum</name>
    <dbReference type="NCBI Taxonomy" id="289476"/>
    <lineage>
        <taxon>Eukaryota</taxon>
        <taxon>Metazoa</taxon>
        <taxon>Ecdysozoa</taxon>
        <taxon>Nematoda</taxon>
        <taxon>Chromadorea</taxon>
        <taxon>Rhabditida</taxon>
        <taxon>Tylenchina</taxon>
        <taxon>Panagrolaimomorpha</taxon>
        <taxon>Strongyloidoidea</taxon>
        <taxon>Steinernematidae</taxon>
        <taxon>Steinernema</taxon>
    </lineage>
</organism>
<evidence type="ECO:0000313" key="2">
    <source>
        <dbReference type="Proteomes" id="UP001175271"/>
    </source>
</evidence>
<evidence type="ECO:0000313" key="1">
    <source>
        <dbReference type="EMBL" id="KAK0394371.1"/>
    </source>
</evidence>
<dbReference type="EMBL" id="JAUCMV010000005">
    <property type="protein sequence ID" value="KAK0394371.1"/>
    <property type="molecule type" value="Genomic_DNA"/>
</dbReference>
<accession>A0AA39GVQ1</accession>
<dbReference type="Proteomes" id="UP001175271">
    <property type="component" value="Unassembled WGS sequence"/>
</dbReference>
<dbReference type="AlphaFoldDB" id="A0AA39GVQ1"/>
<comment type="caution">
    <text evidence="1">The sequence shown here is derived from an EMBL/GenBank/DDBJ whole genome shotgun (WGS) entry which is preliminary data.</text>
</comment>
<sequence length="230" mass="26126">MDKVLGLSSVRPFTQDGNEFFKFALRIVTIDKGYKEDPNKPLSFRCFDANRITVDVKAFGKDNIEKVQSLQVGDVVLFQWLSIQSESKGTNEKQQVTLLFESGSSATKLHPNEKLSNVQRRFGYASQKYLFVFRRIKDKKPEKVTLVCSGLDGEVKIYARPDFYEHLLKTLQAMSDGSIIEFSGLTFAPRGERVLAQLRAKHGAIATFGKNWLYLYAPQNLKNNITATWS</sequence>